<dbReference type="EMBL" id="ALBS01000283">
    <property type="protein sequence ID" value="EJT46614.1"/>
    <property type="molecule type" value="Genomic_DNA"/>
</dbReference>
<dbReference type="RefSeq" id="XP_014178504.1">
    <property type="nucleotide sequence ID" value="XM_014323029.1"/>
</dbReference>
<feature type="compositionally biased region" description="Polar residues" evidence="1">
    <location>
        <begin position="193"/>
        <end position="210"/>
    </location>
</feature>
<dbReference type="GeneID" id="25988303"/>
<keyword evidence="2" id="KW-0812">Transmembrane</keyword>
<dbReference type="AlphaFoldDB" id="J6EQ73"/>
<protein>
    <recommendedName>
        <fullName evidence="5">Proteophosphoglycan ppg4</fullName>
    </recommendedName>
</protein>
<evidence type="ECO:0000313" key="3">
    <source>
        <dbReference type="EMBL" id="EJT46614.1"/>
    </source>
</evidence>
<feature type="transmembrane region" description="Helical" evidence="2">
    <location>
        <begin position="311"/>
        <end position="332"/>
    </location>
</feature>
<feature type="compositionally biased region" description="Low complexity" evidence="1">
    <location>
        <begin position="138"/>
        <end position="163"/>
    </location>
</feature>
<feature type="compositionally biased region" description="Basic residues" evidence="1">
    <location>
        <begin position="256"/>
        <end position="265"/>
    </location>
</feature>
<organism evidence="3 4">
    <name type="scientific">Trichosporon asahii var. asahii (strain ATCC 90039 / CBS 2479 / JCM 2466 / KCTC 7840 / NBRC 103889/ NCYC 2677 / UAMH 7654)</name>
    <name type="common">Yeast</name>
    <dbReference type="NCBI Taxonomy" id="1186058"/>
    <lineage>
        <taxon>Eukaryota</taxon>
        <taxon>Fungi</taxon>
        <taxon>Dikarya</taxon>
        <taxon>Basidiomycota</taxon>
        <taxon>Agaricomycotina</taxon>
        <taxon>Tremellomycetes</taxon>
        <taxon>Trichosporonales</taxon>
        <taxon>Trichosporonaceae</taxon>
        <taxon>Trichosporon</taxon>
    </lineage>
</organism>
<dbReference type="HOGENOM" id="CLU_390383_0_0_1"/>
<evidence type="ECO:0000256" key="1">
    <source>
        <dbReference type="SAM" id="MobiDB-lite"/>
    </source>
</evidence>
<feature type="compositionally biased region" description="Basic and acidic residues" evidence="1">
    <location>
        <begin position="267"/>
        <end position="276"/>
    </location>
</feature>
<keyword evidence="2" id="KW-0472">Membrane</keyword>
<proteinExistence type="predicted"/>
<dbReference type="KEGG" id="tasa:A1Q1_04791"/>
<keyword evidence="2" id="KW-1133">Transmembrane helix</keyword>
<feature type="region of interest" description="Disordered" evidence="1">
    <location>
        <begin position="1"/>
        <end position="276"/>
    </location>
</feature>
<comment type="caution">
    <text evidence="3">The sequence shown here is derived from an EMBL/GenBank/DDBJ whole genome shotgun (WGS) entry which is preliminary data.</text>
</comment>
<accession>J6EQ73</accession>
<sequence>MGLPPQYSVPGPMRPRDASTAASGTPERRSTRPATYSYPSLAYSLPSAYSTSQRHSYPRQSTPSHVPAGNPLLAGKALPATPDEVQAEEAARRYTGPLPPPRPMSSSNLAAQYDAGAGSGSSAVPLHPSIRRSGSANSIRGPSTRRSSRSSRSSGSAASPPSSFRLSQTAERTPAHSAFTEDSGLQAAGGTSGVSAHASNLASISHSRSNVEPPRSPPREHPFVSGRESASSSGSSPEKSERRRRREKEEKDRQRLERRRRRAARAAKSEADARYNDNRPTLSSTINLLLLPFRVVLMPLRVVLGPVLWHLLNTLVILLVLAGLGWIAVLYIRHALSGLPEPLSTAVGLPFKLAATPACLLTGIACELSLVGKGWGWRGLGGGKKVDVAREVDVAAVSRGLSKEARHAKDIFESLTVLGDGRMTQGLGHVRIHELGIAISTGSTLDQREMVGLELIELANLASELTDEIVAINAMSVTTFSWLFWEVSVASRRTVSGGLCTSFPALVDERDLLGMPDGPPPSRVMARLDSLLSRLDRDLDRLYSAIDGAIPISVRGSAKGWELLHTLSSSSAELQAEKERYPGWQRALDSTLRFFKGGDPSKLQRISADLAITKGTIAGIDDTTKSLNRVQLDLKAFRSQVRSFKGGVIGVHLGTDEEDPLGAEMEMRILSGVVEELGAAVGRAKRRPVVDRDMGIDPPAEQGRIES</sequence>
<evidence type="ECO:0000256" key="2">
    <source>
        <dbReference type="SAM" id="Phobius"/>
    </source>
</evidence>
<feature type="compositionally biased region" description="Polar residues" evidence="1">
    <location>
        <begin position="53"/>
        <end position="64"/>
    </location>
</feature>
<reference evidence="3 4" key="1">
    <citation type="journal article" date="2012" name="Eukaryot. Cell">
        <title>Draft genome sequence of CBS 2479, the standard type strain of Trichosporon asahii.</title>
        <authorList>
            <person name="Yang R.Y."/>
            <person name="Li H.T."/>
            <person name="Zhu H."/>
            <person name="Zhou G.P."/>
            <person name="Wang M."/>
            <person name="Wang L."/>
        </authorList>
    </citation>
    <scope>NUCLEOTIDE SEQUENCE [LARGE SCALE GENOMIC DNA]</scope>
    <source>
        <strain evidence="4">ATCC 90039 / CBS 2479 / JCM 2466 / KCTC 7840 / NCYC 2677 / UAMH 7654</strain>
    </source>
</reference>
<evidence type="ECO:0000313" key="4">
    <source>
        <dbReference type="Proteomes" id="UP000002748"/>
    </source>
</evidence>
<dbReference type="VEuPathDB" id="FungiDB:A1Q1_04791"/>
<dbReference type="OrthoDB" id="2526823at2759"/>
<name>J6EQ73_TRIAS</name>
<evidence type="ECO:0008006" key="5">
    <source>
        <dbReference type="Google" id="ProtNLM"/>
    </source>
</evidence>
<gene>
    <name evidence="3" type="ORF">A1Q1_04791</name>
</gene>
<dbReference type="Proteomes" id="UP000002748">
    <property type="component" value="Unassembled WGS sequence"/>
</dbReference>
<feature type="compositionally biased region" description="Low complexity" evidence="1">
    <location>
        <begin position="227"/>
        <end position="237"/>
    </location>
</feature>
<feature type="compositionally biased region" description="Low complexity" evidence="1">
    <location>
        <begin position="33"/>
        <end position="52"/>
    </location>
</feature>